<dbReference type="Pfam" id="PF06508">
    <property type="entry name" value="QueC"/>
    <property type="match status" value="1"/>
</dbReference>
<dbReference type="InterPro" id="IPR005232">
    <property type="entry name" value="LarE"/>
</dbReference>
<dbReference type="RefSeq" id="WP_147661177.1">
    <property type="nucleotide sequence ID" value="NZ_CP042905.2"/>
</dbReference>
<evidence type="ECO:0000313" key="2">
    <source>
        <dbReference type="Proteomes" id="UP000321408"/>
    </source>
</evidence>
<dbReference type="OrthoDB" id="61764at2157"/>
<evidence type="ECO:0000313" key="1">
    <source>
        <dbReference type="EMBL" id="QEE14212.1"/>
    </source>
</evidence>
<gene>
    <name evidence="1" type="primary">larE</name>
    <name evidence="1" type="ORF">DSAG12_00023</name>
</gene>
<dbReference type="GO" id="GO:0016783">
    <property type="term" value="F:sulfurtransferase activity"/>
    <property type="evidence" value="ECO:0007669"/>
    <property type="project" value="InterPro"/>
</dbReference>
<dbReference type="CDD" id="cd01990">
    <property type="entry name" value="LarE-like"/>
    <property type="match status" value="1"/>
</dbReference>
<protein>
    <submittedName>
        <fullName evidence="1">ATP-dependent sacrificial sulfur transferase LarE</fullName>
    </submittedName>
</protein>
<sequence length="286" mass="32158">MTILSREDIPEILKEKIRIVKSFFSGKKILVAFSGGIDSTLVLFFAKKFGKEVKGVFIYSPLTPTQEINQAKQFSTLLNIPITIYTLNSLQIREIRENLPNRCYHCKKRILDILIEIAKHDGHDLVIDGTNFSDLGLHRPGLLALKESNVQSPLAEGKFTKSDIITLTQILSLPSRNISSQACLASRIPYNTEITVDLLNKIDKAEIFLRTLIKNTTVPLRVRIHKLLPSDLLLARIESDARLIELINNRGIREDVNSNLKKMGFAFVTIDLSGFSSGSMDKIVKL</sequence>
<dbReference type="InterPro" id="IPR052188">
    <property type="entry name" value="Ni-pincer_cofactor_biosynth"/>
</dbReference>
<dbReference type="NCBIfam" id="TIGR00268">
    <property type="entry name" value="ATP-dependent sacrificial sulfur transferase LarE"/>
    <property type="match status" value="1"/>
</dbReference>
<keyword evidence="1" id="KW-0808">Transferase</keyword>
<dbReference type="InterPro" id="IPR014729">
    <property type="entry name" value="Rossmann-like_a/b/a_fold"/>
</dbReference>
<reference evidence="1 2" key="1">
    <citation type="journal article" date="2020" name="Nature">
        <title>Isolation of an archaeon at the prokaryote-eukaryote interface.</title>
        <authorList>
            <person name="Imachi H."/>
            <person name="Nobu M.K."/>
            <person name="Nakahara N."/>
            <person name="Morono Y."/>
            <person name="Ogawara M."/>
            <person name="Takaki Y."/>
            <person name="Takano Y."/>
            <person name="Uematsu K."/>
            <person name="Ikuta T."/>
            <person name="Ito M."/>
            <person name="Matsui Y."/>
            <person name="Miyazaki M."/>
            <person name="Murata K."/>
            <person name="Saito Y."/>
            <person name="Sakai S."/>
            <person name="Song C."/>
            <person name="Tasumi E."/>
            <person name="Yamanaka Y."/>
            <person name="Yamaguchi T."/>
            <person name="Kamagata Y."/>
            <person name="Tamaki H."/>
            <person name="Takai K."/>
        </authorList>
    </citation>
    <scope>NUCLEOTIDE SEQUENCE [LARGE SCALE GENOMIC DNA]</scope>
    <source>
        <strain evidence="1 2">MK-D1</strain>
    </source>
</reference>
<dbReference type="InterPro" id="IPR018317">
    <property type="entry name" value="QueC"/>
</dbReference>
<dbReference type="PIRSF" id="PIRSF006661">
    <property type="entry name" value="PP-lp_UCP006661"/>
    <property type="match status" value="1"/>
</dbReference>
<dbReference type="SUPFAM" id="SSF52402">
    <property type="entry name" value="Adenine nucleotide alpha hydrolases-like"/>
    <property type="match status" value="1"/>
</dbReference>
<dbReference type="Proteomes" id="UP000321408">
    <property type="component" value="Chromosome"/>
</dbReference>
<dbReference type="KEGG" id="psyt:DSAG12_00023"/>
<dbReference type="PANTHER" id="PTHR43169">
    <property type="entry name" value="EXSB FAMILY PROTEIN"/>
    <property type="match status" value="1"/>
</dbReference>
<proteinExistence type="predicted"/>
<dbReference type="PANTHER" id="PTHR43169:SF2">
    <property type="entry name" value="NAD_GMP SYNTHASE DOMAIN-CONTAINING PROTEIN"/>
    <property type="match status" value="1"/>
</dbReference>
<dbReference type="AlphaFoldDB" id="A0A5B9D584"/>
<organism evidence="1 2">
    <name type="scientific">Promethearchaeum syntrophicum</name>
    <dbReference type="NCBI Taxonomy" id="2594042"/>
    <lineage>
        <taxon>Archaea</taxon>
        <taxon>Promethearchaeati</taxon>
        <taxon>Promethearchaeota</taxon>
        <taxon>Promethearchaeia</taxon>
        <taxon>Promethearchaeales</taxon>
        <taxon>Promethearchaeaceae</taxon>
        <taxon>Promethearchaeum</taxon>
    </lineage>
</organism>
<dbReference type="Gene3D" id="3.40.50.620">
    <property type="entry name" value="HUPs"/>
    <property type="match status" value="1"/>
</dbReference>
<dbReference type="EMBL" id="CP042905">
    <property type="protein sequence ID" value="QEE14212.1"/>
    <property type="molecule type" value="Genomic_DNA"/>
</dbReference>
<reference evidence="1 2" key="2">
    <citation type="journal article" date="2024" name="Int. J. Syst. Evol. Microbiol.">
        <title>Promethearchaeum syntrophicum gen. nov., sp. nov., an anaerobic, obligately syntrophic archaeon, the first isolate of the lineage 'Asgard' archaea, and proposal of the new archaeal phylum Promethearchaeota phyl. nov. and kingdom Promethearchaeati regn. nov.</title>
        <authorList>
            <person name="Imachi H."/>
            <person name="Nobu M.K."/>
            <person name="Kato S."/>
            <person name="Takaki Y."/>
            <person name="Miyazaki M."/>
            <person name="Miyata M."/>
            <person name="Ogawara M."/>
            <person name="Saito Y."/>
            <person name="Sakai S."/>
            <person name="Tahara Y.O."/>
            <person name="Takano Y."/>
            <person name="Tasumi E."/>
            <person name="Uematsu K."/>
            <person name="Yoshimura T."/>
            <person name="Itoh T."/>
            <person name="Ohkuma M."/>
            <person name="Takai K."/>
        </authorList>
    </citation>
    <scope>NUCLEOTIDE SEQUENCE [LARGE SCALE GENOMIC DNA]</scope>
    <source>
        <strain evidence="1 2">MK-D1</strain>
    </source>
</reference>
<accession>A0A5B9D584</accession>
<name>A0A5B9D584_9ARCH</name>
<dbReference type="GeneID" id="41328032"/>
<keyword evidence="2" id="KW-1185">Reference proteome</keyword>